<dbReference type="GO" id="GO:0004519">
    <property type="term" value="F:endonuclease activity"/>
    <property type="evidence" value="ECO:0007669"/>
    <property type="project" value="UniProtKB-KW"/>
</dbReference>
<dbReference type="InterPro" id="IPR003615">
    <property type="entry name" value="HNH_nuc"/>
</dbReference>
<evidence type="ECO:0000259" key="2">
    <source>
        <dbReference type="SMART" id="SM00507"/>
    </source>
</evidence>
<dbReference type="RefSeq" id="WP_156600743.1">
    <property type="nucleotide sequence ID" value="NZ_CACRTW010000049.1"/>
</dbReference>
<dbReference type="SMART" id="SM00507">
    <property type="entry name" value="HNHc"/>
    <property type="match status" value="1"/>
</dbReference>
<proteinExistence type="predicted"/>
<dbReference type="Pfam" id="PF01844">
    <property type="entry name" value="HNH"/>
    <property type="match status" value="1"/>
</dbReference>
<keyword evidence="1" id="KW-1133">Transmembrane helix</keyword>
<sequence>METSGPATQVMQSLFPLLQIVVALWAAEAILTMLLKEHRKSKKKKEREKRRLEYQDRRMANDEEHAKVTRAMRYDVLRRDGFRCVKCGRGREDGVKLHVDHIKPVSRGGKSVMSNLQTLCEDCNCGKGNKYEE</sequence>
<dbReference type="PANTHER" id="PTHR33877:SF2">
    <property type="entry name" value="OS07G0170200 PROTEIN"/>
    <property type="match status" value="1"/>
</dbReference>
<dbReference type="AlphaFoldDB" id="A0A6N3E6C2"/>
<evidence type="ECO:0000313" key="3">
    <source>
        <dbReference type="EMBL" id="VYU35169.1"/>
    </source>
</evidence>
<keyword evidence="3" id="KW-0540">Nuclease</keyword>
<reference evidence="3" key="1">
    <citation type="submission" date="2019-11" db="EMBL/GenBank/DDBJ databases">
        <authorList>
            <person name="Feng L."/>
        </authorList>
    </citation>
    <scope>NUCLEOTIDE SEQUENCE</scope>
    <source>
        <strain evidence="3">CaerofaciensLFYP39</strain>
    </source>
</reference>
<dbReference type="InterPro" id="IPR002711">
    <property type="entry name" value="HNH"/>
</dbReference>
<dbReference type="Gene3D" id="1.10.30.50">
    <property type="match status" value="1"/>
</dbReference>
<name>A0A6N3E6C2_9ACTN</name>
<feature type="transmembrane region" description="Helical" evidence="1">
    <location>
        <begin position="14"/>
        <end position="35"/>
    </location>
</feature>
<keyword evidence="1" id="KW-0812">Transmembrane</keyword>
<feature type="domain" description="HNH nuclease" evidence="2">
    <location>
        <begin position="71"/>
        <end position="125"/>
    </location>
</feature>
<keyword evidence="1" id="KW-0472">Membrane</keyword>
<dbReference type="CDD" id="cd00085">
    <property type="entry name" value="HNHc"/>
    <property type="match status" value="1"/>
</dbReference>
<accession>A0A6N3E6C2</accession>
<dbReference type="PANTHER" id="PTHR33877">
    <property type="entry name" value="SLL1193 PROTEIN"/>
    <property type="match status" value="1"/>
</dbReference>
<dbReference type="GO" id="GO:0003676">
    <property type="term" value="F:nucleic acid binding"/>
    <property type="evidence" value="ECO:0007669"/>
    <property type="project" value="InterPro"/>
</dbReference>
<dbReference type="InterPro" id="IPR052892">
    <property type="entry name" value="NA-targeting_endonuclease"/>
</dbReference>
<keyword evidence="3" id="KW-0378">Hydrolase</keyword>
<evidence type="ECO:0000256" key="1">
    <source>
        <dbReference type="SAM" id="Phobius"/>
    </source>
</evidence>
<organism evidence="3">
    <name type="scientific">Collinsella aerofaciens</name>
    <dbReference type="NCBI Taxonomy" id="74426"/>
    <lineage>
        <taxon>Bacteria</taxon>
        <taxon>Bacillati</taxon>
        <taxon>Actinomycetota</taxon>
        <taxon>Coriobacteriia</taxon>
        <taxon>Coriobacteriales</taxon>
        <taxon>Coriobacteriaceae</taxon>
        <taxon>Collinsella</taxon>
    </lineage>
</organism>
<dbReference type="GO" id="GO:0008270">
    <property type="term" value="F:zinc ion binding"/>
    <property type="evidence" value="ECO:0007669"/>
    <property type="project" value="InterPro"/>
</dbReference>
<protein>
    <submittedName>
        <fullName evidence="3">HNH endonuclease</fullName>
    </submittedName>
</protein>
<dbReference type="EMBL" id="CACRTW010000049">
    <property type="protein sequence ID" value="VYU35169.1"/>
    <property type="molecule type" value="Genomic_DNA"/>
</dbReference>
<keyword evidence="3" id="KW-0255">Endonuclease</keyword>
<gene>
    <name evidence="3" type="ORF">CALFYP39_02099</name>
</gene>